<dbReference type="AlphaFoldDB" id="A0A6A0B4L4"/>
<evidence type="ECO:0000313" key="2">
    <source>
        <dbReference type="Proteomes" id="UP000475928"/>
    </source>
</evidence>
<reference evidence="1 2" key="1">
    <citation type="submission" date="2020-02" db="EMBL/GenBank/DDBJ databases">
        <title>Draft genome sequence of Lactococcus sp. Hs20B0-1.</title>
        <authorList>
            <person name="Noda S."/>
            <person name="Yuki M."/>
            <person name="Ohkuma M."/>
        </authorList>
    </citation>
    <scope>NUCLEOTIDE SEQUENCE [LARGE SCALE GENOMIC DNA]</scope>
    <source>
        <strain evidence="1 2">Hs20B0-1</strain>
    </source>
</reference>
<evidence type="ECO:0000313" key="1">
    <source>
        <dbReference type="EMBL" id="GFH39643.1"/>
    </source>
</evidence>
<dbReference type="Proteomes" id="UP000475928">
    <property type="component" value="Unassembled WGS sequence"/>
</dbReference>
<proteinExistence type="predicted"/>
<gene>
    <name evidence="1" type="ORF">Hs20B_00410</name>
</gene>
<protein>
    <recommendedName>
        <fullName evidence="3">DUF2187 domain-containing protein</fullName>
    </recommendedName>
</protein>
<evidence type="ECO:0008006" key="3">
    <source>
        <dbReference type="Google" id="ProtNLM"/>
    </source>
</evidence>
<comment type="caution">
    <text evidence="1">The sequence shown here is derived from an EMBL/GenBank/DDBJ whole genome shotgun (WGS) entry which is preliminary data.</text>
</comment>
<dbReference type="RefSeq" id="WP_172354457.1">
    <property type="nucleotide sequence ID" value="NZ_BLLH01000001.1"/>
</dbReference>
<name>A0A6A0B4L4_9LACT</name>
<dbReference type="EMBL" id="BLLH01000001">
    <property type="protein sequence ID" value="GFH39643.1"/>
    <property type="molecule type" value="Genomic_DNA"/>
</dbReference>
<accession>A0A6A0B4L4</accession>
<organism evidence="1 2">
    <name type="scientific">Pseudolactococcus insecticola</name>
    <dbReference type="NCBI Taxonomy" id="2709158"/>
    <lineage>
        <taxon>Bacteria</taxon>
        <taxon>Bacillati</taxon>
        <taxon>Bacillota</taxon>
        <taxon>Bacilli</taxon>
        <taxon>Lactobacillales</taxon>
        <taxon>Streptococcaceae</taxon>
        <taxon>Pseudolactococcus</taxon>
    </lineage>
</organism>
<keyword evidence="2" id="KW-1185">Reference proteome</keyword>
<sequence length="58" mass="6633">MEIGATITCQPISFSEKITGIVRKKYENTILVEVIGCEDDDKHVFMERNRYVLVKAEA</sequence>